<feature type="compositionally biased region" description="Acidic residues" evidence="1">
    <location>
        <begin position="131"/>
        <end position="159"/>
    </location>
</feature>
<dbReference type="Proteomes" id="UP000001072">
    <property type="component" value="Unassembled WGS sequence"/>
</dbReference>
<evidence type="ECO:0000313" key="3">
    <source>
        <dbReference type="Proteomes" id="UP000001072"/>
    </source>
</evidence>
<dbReference type="VEuPathDB" id="FungiDB:MELLADRAFT_85081"/>
<organism evidence="3">
    <name type="scientific">Melampsora larici-populina (strain 98AG31 / pathotype 3-4-7)</name>
    <name type="common">Poplar leaf rust fungus</name>
    <dbReference type="NCBI Taxonomy" id="747676"/>
    <lineage>
        <taxon>Eukaryota</taxon>
        <taxon>Fungi</taxon>
        <taxon>Dikarya</taxon>
        <taxon>Basidiomycota</taxon>
        <taxon>Pucciniomycotina</taxon>
        <taxon>Pucciniomycetes</taxon>
        <taxon>Pucciniales</taxon>
        <taxon>Melampsoraceae</taxon>
        <taxon>Melampsora</taxon>
    </lineage>
</organism>
<accession>F4RHJ7</accession>
<dbReference type="HOGENOM" id="CLU_1027044_0_0_1"/>
<name>F4RHJ7_MELLP</name>
<sequence length="271" mass="30736">MPPRRSNKPADGSTKQTDKNTLSSRRPPPRNTSPAPAAPPTRPNRGRGRGGVPRTNRRRPSLTASEKALDDVKPSPNEEEDDHKTSVQTSKRPRRREKSPEAPAERSDQALLRLSKRLRQSEQKHNSPDSPDSDSEEDSSQEEDEEETEPSDSDPDSEFDEPKIPITKVKKPVNKKSPAPVKPTKFDKPTNTSKDDPHRVTLQNYTQCDLDEAAIDELLADKDHKTSNRLPPDMQTELKNVQMQYRRTKKLFELMAHCSEKTVNEFFTNQV</sequence>
<dbReference type="EMBL" id="GL883101">
    <property type="protein sequence ID" value="EGG08249.1"/>
    <property type="molecule type" value="Genomic_DNA"/>
</dbReference>
<reference evidence="3" key="1">
    <citation type="journal article" date="2011" name="Proc. Natl. Acad. Sci. U.S.A.">
        <title>Obligate biotrophy features unraveled by the genomic analysis of rust fungi.</title>
        <authorList>
            <person name="Duplessis S."/>
            <person name="Cuomo C.A."/>
            <person name="Lin Y.-C."/>
            <person name="Aerts A."/>
            <person name="Tisserant E."/>
            <person name="Veneault-Fourrey C."/>
            <person name="Joly D.L."/>
            <person name="Hacquard S."/>
            <person name="Amselem J."/>
            <person name="Cantarel B.L."/>
            <person name="Chiu R."/>
            <person name="Coutinho P.M."/>
            <person name="Feau N."/>
            <person name="Field M."/>
            <person name="Frey P."/>
            <person name="Gelhaye E."/>
            <person name="Goldberg J."/>
            <person name="Grabherr M.G."/>
            <person name="Kodira C.D."/>
            <person name="Kohler A."/>
            <person name="Kuees U."/>
            <person name="Lindquist E.A."/>
            <person name="Lucas S.M."/>
            <person name="Mago R."/>
            <person name="Mauceli E."/>
            <person name="Morin E."/>
            <person name="Murat C."/>
            <person name="Pangilinan J.L."/>
            <person name="Park R."/>
            <person name="Pearson M."/>
            <person name="Quesneville H."/>
            <person name="Rouhier N."/>
            <person name="Sakthikumar S."/>
            <person name="Salamov A.A."/>
            <person name="Schmutz J."/>
            <person name="Selles B."/>
            <person name="Shapiro H."/>
            <person name="Tanguay P."/>
            <person name="Tuskan G.A."/>
            <person name="Henrissat B."/>
            <person name="Van de Peer Y."/>
            <person name="Rouze P."/>
            <person name="Ellis J.G."/>
            <person name="Dodds P.N."/>
            <person name="Schein J.E."/>
            <person name="Zhong S."/>
            <person name="Hamelin R.C."/>
            <person name="Grigoriev I.V."/>
            <person name="Szabo L.J."/>
            <person name="Martin F."/>
        </authorList>
    </citation>
    <scope>NUCLEOTIDE SEQUENCE [LARGE SCALE GENOMIC DNA]</scope>
    <source>
        <strain evidence="3">98AG31 / pathotype 3-4-7</strain>
    </source>
</reference>
<proteinExistence type="predicted"/>
<dbReference type="InParanoid" id="F4RHJ7"/>
<feature type="compositionally biased region" description="Basic and acidic residues" evidence="1">
    <location>
        <begin position="98"/>
        <end position="108"/>
    </location>
</feature>
<evidence type="ECO:0000256" key="1">
    <source>
        <dbReference type="SAM" id="MobiDB-lite"/>
    </source>
</evidence>
<protein>
    <submittedName>
        <fullName evidence="2">Uncharacterized protein</fullName>
    </submittedName>
</protein>
<dbReference type="GeneID" id="18933714"/>
<feature type="region of interest" description="Disordered" evidence="1">
    <location>
        <begin position="1"/>
        <end position="201"/>
    </location>
</feature>
<dbReference type="KEGG" id="mlr:MELLADRAFT_85081"/>
<keyword evidence="3" id="KW-1185">Reference proteome</keyword>
<dbReference type="AlphaFoldDB" id="F4RHJ7"/>
<dbReference type="RefSeq" id="XP_007408447.1">
    <property type="nucleotide sequence ID" value="XM_007408385.1"/>
</dbReference>
<gene>
    <name evidence="2" type="ORF">MELLADRAFT_85081</name>
</gene>
<feature type="compositionally biased region" description="Polar residues" evidence="1">
    <location>
        <begin position="13"/>
        <end position="22"/>
    </location>
</feature>
<evidence type="ECO:0000313" key="2">
    <source>
        <dbReference type="EMBL" id="EGG08249.1"/>
    </source>
</evidence>
<feature type="compositionally biased region" description="Basic and acidic residues" evidence="1">
    <location>
        <begin position="184"/>
        <end position="199"/>
    </location>
</feature>